<proteinExistence type="predicted"/>
<evidence type="ECO:0000313" key="3">
    <source>
        <dbReference type="Proteomes" id="UP001301797"/>
    </source>
</evidence>
<dbReference type="Proteomes" id="UP001301797">
    <property type="component" value="Chromosome"/>
</dbReference>
<protein>
    <submittedName>
        <fullName evidence="2">DUF2953 domain-containing protein</fullName>
    </submittedName>
</protein>
<accession>A0AA97FF66</accession>
<keyword evidence="3" id="KW-1185">Reference proteome</keyword>
<evidence type="ECO:0000256" key="1">
    <source>
        <dbReference type="SAM" id="MobiDB-lite"/>
    </source>
</evidence>
<organism evidence="2 3">
    <name type="scientific">Methanochimaera problematica</name>
    <dbReference type="NCBI Taxonomy" id="2609417"/>
    <lineage>
        <taxon>Archaea</taxon>
        <taxon>Methanobacteriati</taxon>
        <taxon>Methanobacteriota</taxon>
        <taxon>Stenosarchaea group</taxon>
        <taxon>Methanomicrobia</taxon>
        <taxon>Methanomicrobiales</taxon>
        <taxon>Methanomicrobiaceae</taxon>
        <taxon>Methanochimaera</taxon>
    </lineage>
</organism>
<dbReference type="AlphaFoldDB" id="A0AA97FF66"/>
<name>A0AA97FF66_9EURY</name>
<dbReference type="EMBL" id="CP043875">
    <property type="protein sequence ID" value="WOF16913.1"/>
    <property type="molecule type" value="Genomic_DNA"/>
</dbReference>
<dbReference type="KEGG" id="mefw:F1737_09545"/>
<dbReference type="RefSeq" id="WP_317136352.1">
    <property type="nucleotide sequence ID" value="NZ_CP043875.1"/>
</dbReference>
<dbReference type="InterPro" id="IPR021338">
    <property type="entry name" value="DUF2953"/>
</dbReference>
<dbReference type="GeneID" id="85230409"/>
<feature type="region of interest" description="Disordered" evidence="1">
    <location>
        <begin position="194"/>
        <end position="215"/>
    </location>
</feature>
<sequence>MLILAVLILHITVLPVYLRGRIKPGLKNNAYISLAWGILRLRADIKDNETFSVKFMGFSVVEKPVSSLIKKGEEKIKEEKQKPEAPQKSKKTDIKVIFSLKSDVLDILRQISISRLYLRLRFGLDDAAETGMIYGLLMAAKGVLCSEKRVDIDVFPVFDEFAFEPDFEFEITVRRLFRLFLPAFRMYRKISKSSKSSKTSEKNPAELNKSMGAPL</sequence>
<reference evidence="2 3" key="1">
    <citation type="submission" date="2019-09" db="EMBL/GenBank/DDBJ databases">
        <title>The complete genome of Methanoplanus sp. FWC-SCC4.</title>
        <authorList>
            <person name="Chen S.-C."/>
            <person name="Zhou Y.-Z."/>
            <person name="Lai M.-C."/>
        </authorList>
    </citation>
    <scope>NUCLEOTIDE SEQUENCE [LARGE SCALE GENOMIC DNA]</scope>
    <source>
        <strain evidence="2 3">FWC-SCC4</strain>
    </source>
</reference>
<gene>
    <name evidence="2" type="ORF">F1737_09545</name>
</gene>
<dbReference type="Pfam" id="PF11167">
    <property type="entry name" value="DUF2953"/>
    <property type="match status" value="1"/>
</dbReference>
<evidence type="ECO:0000313" key="2">
    <source>
        <dbReference type="EMBL" id="WOF16913.1"/>
    </source>
</evidence>